<dbReference type="Proteomes" id="UP000256424">
    <property type="component" value="Unassembled WGS sequence"/>
</dbReference>
<dbReference type="SUPFAM" id="SSF48452">
    <property type="entry name" value="TPR-like"/>
    <property type="match status" value="2"/>
</dbReference>
<comment type="caution">
    <text evidence="2">The sequence shown here is derived from an EMBL/GenBank/DDBJ whole genome shotgun (WGS) entry which is preliminary data.</text>
</comment>
<name>A0A3D8J989_9HELI</name>
<keyword evidence="3" id="KW-1185">Reference proteome</keyword>
<dbReference type="AlphaFoldDB" id="A0A3D8J989"/>
<dbReference type="EMBL" id="NXLW01000002">
    <property type="protein sequence ID" value="RDU73434.1"/>
    <property type="molecule type" value="Genomic_DNA"/>
</dbReference>
<dbReference type="Gene3D" id="1.25.40.10">
    <property type="entry name" value="Tetratricopeptide repeat domain"/>
    <property type="match status" value="2"/>
</dbReference>
<feature type="signal peptide" evidence="1">
    <location>
        <begin position="1"/>
        <end position="33"/>
    </location>
</feature>
<protein>
    <submittedName>
        <fullName evidence="2">ATP-dependent nuclease</fullName>
    </submittedName>
</protein>
<feature type="chain" id="PRO_5017607796" evidence="1">
    <location>
        <begin position="34"/>
        <end position="450"/>
    </location>
</feature>
<keyword evidence="1" id="KW-0732">Signal</keyword>
<proteinExistence type="predicted"/>
<evidence type="ECO:0000313" key="2">
    <source>
        <dbReference type="EMBL" id="RDU73434.1"/>
    </source>
</evidence>
<sequence>MYTNNLSTNNSSWLPATCLLIIFLALSNQTICAQTTTNNKIAQDSAMIKAADLWINGQYVEAKKIYAELFAETKDLHFLKQMALIQNEAGNFENALHLAMQYQAQSHDTDDVDINAIIAEGHIRKGEYNLAAILLEKIITTNPNIQFHYILGNLYLQEQQFDKALQHFLIVYNDAMSSGSKIKQEVLYQIVTIYFNKQEIQKALHYLNNFIAGNESLTNLQNFIALYTKINQIDALQDSLTKRFINSQNIDNARLLVSFLVQFQKYQEAILFLQKNQMILGQDAKEMLMQVYSANNQFQEAFIIAKELYEDTKIKSFLGLSAVYQYETLESKNQHTLTPIIKSLKEVITYRNKKLAGNNQKPNKEDAFFYNFLGYLLIDYDIDLHTGMQYVSLAVSIEPDSSEYLDSLAWGFYKSGDCQKARETFNLITETQIQNIEELQKHREIIFQCK</sequence>
<gene>
    <name evidence="2" type="ORF">CQA66_01880</name>
</gene>
<evidence type="ECO:0000313" key="3">
    <source>
        <dbReference type="Proteomes" id="UP000256424"/>
    </source>
</evidence>
<dbReference type="InterPro" id="IPR011990">
    <property type="entry name" value="TPR-like_helical_dom_sf"/>
</dbReference>
<accession>A0A3D8J989</accession>
<organism evidence="2 3">
    <name type="scientific">Helicobacter aurati</name>
    <dbReference type="NCBI Taxonomy" id="137778"/>
    <lineage>
        <taxon>Bacteria</taxon>
        <taxon>Pseudomonadati</taxon>
        <taxon>Campylobacterota</taxon>
        <taxon>Epsilonproteobacteria</taxon>
        <taxon>Campylobacterales</taxon>
        <taxon>Helicobacteraceae</taxon>
        <taxon>Helicobacter</taxon>
    </lineage>
</organism>
<reference evidence="2 3" key="1">
    <citation type="submission" date="2018-04" db="EMBL/GenBank/DDBJ databases">
        <title>Novel Campyloabacter and Helicobacter Species and Strains.</title>
        <authorList>
            <person name="Mannion A.J."/>
            <person name="Shen Z."/>
            <person name="Fox J.G."/>
        </authorList>
    </citation>
    <scope>NUCLEOTIDE SEQUENCE [LARGE SCALE GENOMIC DNA]</scope>
    <source>
        <strain evidence="2 3">MIT 97-5075</strain>
    </source>
</reference>
<evidence type="ECO:0000256" key="1">
    <source>
        <dbReference type="SAM" id="SignalP"/>
    </source>
</evidence>
<dbReference type="RefSeq" id="WP_104763048.1">
    <property type="nucleotide sequence ID" value="NZ_FZPM01000012.1"/>
</dbReference>
<dbReference type="OrthoDB" id="9766710at2"/>